<dbReference type="InterPro" id="IPR027417">
    <property type="entry name" value="P-loop_NTPase"/>
</dbReference>
<dbReference type="GO" id="GO:0003677">
    <property type="term" value="F:DNA binding"/>
    <property type="evidence" value="ECO:0007669"/>
    <property type="project" value="UniProtKB-KW"/>
</dbReference>
<evidence type="ECO:0000256" key="2">
    <source>
        <dbReference type="ARBA" id="ARBA00023125"/>
    </source>
</evidence>
<dbReference type="InterPro" id="IPR041664">
    <property type="entry name" value="AAA_16"/>
</dbReference>
<dbReference type="AlphaFoldDB" id="A0A6G4TUH9"/>
<organism evidence="6 7">
    <name type="scientific">Streptomyces coryli</name>
    <dbReference type="NCBI Taxonomy" id="1128680"/>
    <lineage>
        <taxon>Bacteria</taxon>
        <taxon>Bacillati</taxon>
        <taxon>Actinomycetota</taxon>
        <taxon>Actinomycetes</taxon>
        <taxon>Kitasatosporales</taxon>
        <taxon>Streptomycetaceae</taxon>
        <taxon>Streptomyces</taxon>
    </lineage>
</organism>
<gene>
    <name evidence="6" type="ORF">G5C51_01810</name>
</gene>
<protein>
    <submittedName>
        <fullName evidence="6">LuxR family transcriptional regulator</fullName>
    </submittedName>
</protein>
<evidence type="ECO:0000313" key="6">
    <source>
        <dbReference type="EMBL" id="NGN62641.1"/>
    </source>
</evidence>
<dbReference type="InterPro" id="IPR059106">
    <property type="entry name" value="WHD_MalT"/>
</dbReference>
<dbReference type="CDD" id="cd06170">
    <property type="entry name" value="LuxR_C_like"/>
    <property type="match status" value="1"/>
</dbReference>
<comment type="caution">
    <text evidence="6">The sequence shown here is derived from an EMBL/GenBank/DDBJ whole genome shotgun (WGS) entry which is preliminary data.</text>
</comment>
<dbReference type="Gene3D" id="1.10.10.10">
    <property type="entry name" value="Winged helix-like DNA-binding domain superfamily/Winged helix DNA-binding domain"/>
    <property type="match status" value="1"/>
</dbReference>
<keyword evidence="2" id="KW-0238">DNA-binding</keyword>
<dbReference type="Proteomes" id="UP000481583">
    <property type="component" value="Unassembled WGS sequence"/>
</dbReference>
<evidence type="ECO:0000259" key="5">
    <source>
        <dbReference type="PROSITE" id="PS50043"/>
    </source>
</evidence>
<feature type="region of interest" description="Disordered" evidence="4">
    <location>
        <begin position="690"/>
        <end position="719"/>
    </location>
</feature>
<dbReference type="InterPro" id="IPR011990">
    <property type="entry name" value="TPR-like_helical_dom_sf"/>
</dbReference>
<name>A0A6G4TUH9_9ACTN</name>
<dbReference type="SUPFAM" id="SSF52540">
    <property type="entry name" value="P-loop containing nucleoside triphosphate hydrolases"/>
    <property type="match status" value="1"/>
</dbReference>
<dbReference type="SUPFAM" id="SSF48452">
    <property type="entry name" value="TPR-like"/>
    <property type="match status" value="1"/>
</dbReference>
<dbReference type="InterPro" id="IPR036388">
    <property type="entry name" value="WH-like_DNA-bd_sf"/>
</dbReference>
<reference evidence="6 7" key="1">
    <citation type="submission" date="2020-02" db="EMBL/GenBank/DDBJ databases">
        <title>Whole-genome analyses of novel actinobacteria.</title>
        <authorList>
            <person name="Sahin N."/>
        </authorList>
    </citation>
    <scope>NUCLEOTIDE SEQUENCE [LARGE SCALE GENOMIC DNA]</scope>
    <source>
        <strain evidence="6 7">A7024</strain>
    </source>
</reference>
<sequence>MSDPGVVVTRPWVEIAPAFPTLVSKITVPPKPTWLVSRPQLVSRLTRGVHGPLTVIVGPVGAGKSALALEWAHTGTAQGPLAWVSCYGSEEPPGIFWTCVVEALCRAGVDTAWLGTLSPDSADFVPGFVARLTADLAARDEPVTLVLDDFQPAARSPTAEGMAYLLQHAGPALRLMVTSRRDPPLPLHRLRLAGELTEIRTEDLAFSESETQALLAQHDVSLPRTAIGALTRRTEGWAAGLRLAAMSMVEHPYPERFVAQFAGDDEAVVSYLVEEVLDAQKSDMRQLLLTTSLPEQVNAELAAELAGEATAGHFAALVENNSFLQSLGHGWYRCHQMFRDVLRLRLRHEAPDQVIELHRRAATWFGGRDHMVEAVSHAAAAGDWQYMSSLVIHRLAVGHVLGLTGGQLTEVFKHIPTDVLAAAPDGAEPELMLVASASALARGEHRLSAEALTQAGELLADDDSSPGRTAEAKLTHAVIRLQSERNRGTPDALRAAAEAKRLFRLIPSGVLADRPELRALVLSAHGDGELRSGHLNAAQTTLGKALRAAIAAGNSELRHDCLIGLALIEALRGRFREASELVAQAELLSVVPRAATAGSSAPAHVLRGWVHLARGRPTEAREELSVAGAALRTAPDPFVSGLRSLVDFLTGIAEGRPLPDPQAVAQAGGDLPAPWLVELFESEVARARATPVRHAPAPTPAGAAGRAAASPERHPGPRVTERLSKRELEVLVNLSQMMTTEEIAAQLYLSANTVKTHLKSVYRKLGVSQRTAAVRRARELKLL</sequence>
<accession>A0A6G4TUH9</accession>
<dbReference type="PANTHER" id="PTHR44688:SF16">
    <property type="entry name" value="DNA-BINDING TRANSCRIPTIONAL ACTIVATOR DEVR_DOSR"/>
    <property type="match status" value="1"/>
</dbReference>
<dbReference type="SMART" id="SM00421">
    <property type="entry name" value="HTH_LUXR"/>
    <property type="match status" value="1"/>
</dbReference>
<dbReference type="Pfam" id="PF25873">
    <property type="entry name" value="WHD_MalT"/>
    <property type="match status" value="1"/>
</dbReference>
<keyword evidence="7" id="KW-1185">Reference proteome</keyword>
<dbReference type="SUPFAM" id="SSF46894">
    <property type="entry name" value="C-terminal effector domain of the bipartite response regulators"/>
    <property type="match status" value="1"/>
</dbReference>
<dbReference type="EMBL" id="JAAKZV010000003">
    <property type="protein sequence ID" value="NGN62641.1"/>
    <property type="molecule type" value="Genomic_DNA"/>
</dbReference>
<evidence type="ECO:0000313" key="7">
    <source>
        <dbReference type="Proteomes" id="UP000481583"/>
    </source>
</evidence>
<dbReference type="Gene3D" id="1.25.40.10">
    <property type="entry name" value="Tetratricopeptide repeat domain"/>
    <property type="match status" value="1"/>
</dbReference>
<dbReference type="Pfam" id="PF00196">
    <property type="entry name" value="GerE"/>
    <property type="match status" value="1"/>
</dbReference>
<feature type="domain" description="HTH luxR-type" evidence="5">
    <location>
        <begin position="716"/>
        <end position="781"/>
    </location>
</feature>
<evidence type="ECO:0000256" key="3">
    <source>
        <dbReference type="ARBA" id="ARBA00023163"/>
    </source>
</evidence>
<dbReference type="InterPro" id="IPR000792">
    <property type="entry name" value="Tscrpt_reg_LuxR_C"/>
</dbReference>
<dbReference type="GO" id="GO:0006355">
    <property type="term" value="P:regulation of DNA-templated transcription"/>
    <property type="evidence" value="ECO:0007669"/>
    <property type="project" value="InterPro"/>
</dbReference>
<proteinExistence type="predicted"/>
<dbReference type="PRINTS" id="PR00038">
    <property type="entry name" value="HTHLUXR"/>
</dbReference>
<evidence type="ECO:0000256" key="1">
    <source>
        <dbReference type="ARBA" id="ARBA00023015"/>
    </source>
</evidence>
<dbReference type="PROSITE" id="PS50043">
    <property type="entry name" value="HTH_LUXR_2"/>
    <property type="match status" value="1"/>
</dbReference>
<evidence type="ECO:0000256" key="4">
    <source>
        <dbReference type="SAM" id="MobiDB-lite"/>
    </source>
</evidence>
<dbReference type="PANTHER" id="PTHR44688">
    <property type="entry name" value="DNA-BINDING TRANSCRIPTIONAL ACTIVATOR DEVR_DOSR"/>
    <property type="match status" value="1"/>
</dbReference>
<keyword evidence="3" id="KW-0804">Transcription</keyword>
<dbReference type="InterPro" id="IPR016032">
    <property type="entry name" value="Sig_transdc_resp-reg_C-effctor"/>
</dbReference>
<feature type="compositionally biased region" description="Low complexity" evidence="4">
    <location>
        <begin position="700"/>
        <end position="710"/>
    </location>
</feature>
<dbReference type="Gene3D" id="3.40.50.300">
    <property type="entry name" value="P-loop containing nucleotide triphosphate hydrolases"/>
    <property type="match status" value="1"/>
</dbReference>
<keyword evidence="1" id="KW-0805">Transcription regulation</keyword>
<dbReference type="Pfam" id="PF13191">
    <property type="entry name" value="AAA_16"/>
    <property type="match status" value="1"/>
</dbReference>